<dbReference type="Proteomes" id="UP001143330">
    <property type="component" value="Unassembled WGS sequence"/>
</dbReference>
<feature type="region of interest" description="Disordered" evidence="1">
    <location>
        <begin position="41"/>
        <end position="60"/>
    </location>
</feature>
<gene>
    <name evidence="3" type="ORF">GCM10017653_00050</name>
</gene>
<reference evidence="3" key="1">
    <citation type="journal article" date="2014" name="Int. J. Syst. Evol. Microbiol.">
        <title>Complete genome sequence of Corynebacterium casei LMG S-19264T (=DSM 44701T), isolated from a smear-ripened cheese.</title>
        <authorList>
            <consortium name="US DOE Joint Genome Institute (JGI-PGF)"/>
            <person name="Walter F."/>
            <person name="Albersmeier A."/>
            <person name="Kalinowski J."/>
            <person name="Ruckert C."/>
        </authorList>
    </citation>
    <scope>NUCLEOTIDE SEQUENCE</scope>
    <source>
        <strain evidence="3">VKM B-2789</strain>
    </source>
</reference>
<proteinExistence type="predicted"/>
<evidence type="ECO:0000256" key="2">
    <source>
        <dbReference type="SAM" id="SignalP"/>
    </source>
</evidence>
<evidence type="ECO:0000256" key="1">
    <source>
        <dbReference type="SAM" id="MobiDB-lite"/>
    </source>
</evidence>
<comment type="caution">
    <text evidence="3">The sequence shown here is derived from an EMBL/GenBank/DDBJ whole genome shotgun (WGS) entry which is preliminary data.</text>
</comment>
<dbReference type="EMBL" id="BSFM01000001">
    <property type="protein sequence ID" value="GLK81936.1"/>
    <property type="molecule type" value="Genomic_DNA"/>
</dbReference>
<organism evidence="3 4">
    <name type="scientific">Ancylobacter defluvii</name>
    <dbReference type="NCBI Taxonomy" id="1282440"/>
    <lineage>
        <taxon>Bacteria</taxon>
        <taxon>Pseudomonadati</taxon>
        <taxon>Pseudomonadota</taxon>
        <taxon>Alphaproteobacteria</taxon>
        <taxon>Hyphomicrobiales</taxon>
        <taxon>Xanthobacteraceae</taxon>
        <taxon>Ancylobacter</taxon>
    </lineage>
</organism>
<reference evidence="3" key="2">
    <citation type="submission" date="2023-01" db="EMBL/GenBank/DDBJ databases">
        <authorList>
            <person name="Sun Q."/>
            <person name="Evtushenko L."/>
        </authorList>
    </citation>
    <scope>NUCLEOTIDE SEQUENCE</scope>
    <source>
        <strain evidence="3">VKM B-2789</strain>
    </source>
</reference>
<dbReference type="AlphaFoldDB" id="A0A9W6JSS5"/>
<keyword evidence="2" id="KW-0732">Signal</keyword>
<feature type="compositionally biased region" description="Basic and acidic residues" evidence="1">
    <location>
        <begin position="41"/>
        <end position="53"/>
    </location>
</feature>
<evidence type="ECO:0000313" key="4">
    <source>
        <dbReference type="Proteomes" id="UP001143330"/>
    </source>
</evidence>
<dbReference type="RefSeq" id="WP_213361940.1">
    <property type="nucleotide sequence ID" value="NZ_BSFM01000001.1"/>
</dbReference>
<evidence type="ECO:0000313" key="3">
    <source>
        <dbReference type="EMBL" id="GLK81936.1"/>
    </source>
</evidence>
<feature type="signal peptide" evidence="2">
    <location>
        <begin position="1"/>
        <end position="21"/>
    </location>
</feature>
<keyword evidence="4" id="KW-1185">Reference proteome</keyword>
<accession>A0A9W6JSS5</accession>
<name>A0A9W6JSS5_9HYPH</name>
<feature type="chain" id="PRO_5040816573" evidence="2">
    <location>
        <begin position="22"/>
        <end position="89"/>
    </location>
</feature>
<protein>
    <submittedName>
        <fullName evidence="3">Uncharacterized protein</fullName>
    </submittedName>
</protein>
<sequence length="89" mass="9851">MISKKLGIAALAAMVVLPVFATAPVHATTTAISPLPAIGSEEQKEVRERERVRRQQVRQNRQNGLFEPILAPLYKSYNSPGQQLKRAVD</sequence>